<feature type="compositionally biased region" description="Polar residues" evidence="1">
    <location>
        <begin position="27"/>
        <end position="39"/>
    </location>
</feature>
<accession>A0AAV7I4R1</accession>
<protein>
    <submittedName>
        <fullName evidence="2">Uncharacterized protein</fullName>
    </submittedName>
</protein>
<name>A0AAV7I4R1_COTGL</name>
<sequence>MTLDQGHRTPEPQVNQKQKQKQRQPKITSLDSTQVSQSETFRHKKHVCKYRFSNKNIQPSLQDVRYATGGSSCFFQLLLLLYSGVDGFN</sequence>
<comment type="caution">
    <text evidence="2">The sequence shown here is derived from an EMBL/GenBank/DDBJ whole genome shotgun (WGS) entry which is preliminary data.</text>
</comment>
<feature type="region of interest" description="Disordered" evidence="1">
    <location>
        <begin position="1"/>
        <end position="40"/>
    </location>
</feature>
<evidence type="ECO:0000256" key="1">
    <source>
        <dbReference type="SAM" id="MobiDB-lite"/>
    </source>
</evidence>
<organism evidence="2 3">
    <name type="scientific">Cotesia glomerata</name>
    <name type="common">Lepidopteran parasitic wasp</name>
    <name type="synonym">Apanteles glomeratus</name>
    <dbReference type="NCBI Taxonomy" id="32391"/>
    <lineage>
        <taxon>Eukaryota</taxon>
        <taxon>Metazoa</taxon>
        <taxon>Ecdysozoa</taxon>
        <taxon>Arthropoda</taxon>
        <taxon>Hexapoda</taxon>
        <taxon>Insecta</taxon>
        <taxon>Pterygota</taxon>
        <taxon>Neoptera</taxon>
        <taxon>Endopterygota</taxon>
        <taxon>Hymenoptera</taxon>
        <taxon>Apocrita</taxon>
        <taxon>Ichneumonoidea</taxon>
        <taxon>Braconidae</taxon>
        <taxon>Microgastrinae</taxon>
        <taxon>Cotesia</taxon>
    </lineage>
</organism>
<feature type="compositionally biased region" description="Basic and acidic residues" evidence="1">
    <location>
        <begin position="1"/>
        <end position="10"/>
    </location>
</feature>
<gene>
    <name evidence="2" type="ORF">KQX54_007986</name>
</gene>
<evidence type="ECO:0000313" key="2">
    <source>
        <dbReference type="EMBL" id="KAH0546295.1"/>
    </source>
</evidence>
<dbReference type="AlphaFoldDB" id="A0AAV7I4R1"/>
<dbReference type="Proteomes" id="UP000826195">
    <property type="component" value="Unassembled WGS sequence"/>
</dbReference>
<reference evidence="2 3" key="1">
    <citation type="journal article" date="2021" name="J. Hered.">
        <title>A chromosome-level genome assembly of the parasitoid wasp, Cotesia glomerata (Hymenoptera: Braconidae).</title>
        <authorList>
            <person name="Pinto B.J."/>
            <person name="Weis J.J."/>
            <person name="Gamble T."/>
            <person name="Ode P.J."/>
            <person name="Paul R."/>
            <person name="Zaspel J.M."/>
        </authorList>
    </citation>
    <scope>NUCLEOTIDE SEQUENCE [LARGE SCALE GENOMIC DNA]</scope>
    <source>
        <strain evidence="2">CgM1</strain>
    </source>
</reference>
<keyword evidence="3" id="KW-1185">Reference proteome</keyword>
<proteinExistence type="predicted"/>
<dbReference type="EMBL" id="JAHXZJ010002237">
    <property type="protein sequence ID" value="KAH0546295.1"/>
    <property type="molecule type" value="Genomic_DNA"/>
</dbReference>
<evidence type="ECO:0000313" key="3">
    <source>
        <dbReference type="Proteomes" id="UP000826195"/>
    </source>
</evidence>